<evidence type="ECO:0000256" key="6">
    <source>
        <dbReference type="ARBA" id="ARBA00023310"/>
    </source>
</evidence>
<reference evidence="7 8" key="1">
    <citation type="journal article" date="2016" name="Nat. Commun.">
        <title>Thousands of microbial genomes shed light on interconnected biogeochemical processes in an aquifer system.</title>
        <authorList>
            <person name="Anantharaman K."/>
            <person name="Brown C.T."/>
            <person name="Hug L.A."/>
            <person name="Sharon I."/>
            <person name="Castelle C.J."/>
            <person name="Probst A.J."/>
            <person name="Thomas B.C."/>
            <person name="Singh A."/>
            <person name="Wilkins M.J."/>
            <person name="Karaoz U."/>
            <person name="Brodie E.L."/>
            <person name="Williams K.H."/>
            <person name="Hubbard S.S."/>
            <person name="Banfield J.F."/>
        </authorList>
    </citation>
    <scope>NUCLEOTIDE SEQUENCE [LARGE SCALE GENOMIC DNA]</scope>
</reference>
<evidence type="ECO:0000313" key="7">
    <source>
        <dbReference type="EMBL" id="OGZ54897.1"/>
    </source>
</evidence>
<comment type="subcellular location">
    <subcellularLocation>
        <location evidence="1">Membrane</location>
    </subcellularLocation>
</comment>
<name>A0A1G2GXF6_9BACT</name>
<organism evidence="7 8">
    <name type="scientific">Candidatus Ryanbacteria bacterium RIFCSPLOWO2_02_FULL_47_14</name>
    <dbReference type="NCBI Taxonomy" id="1802129"/>
    <lineage>
        <taxon>Bacteria</taxon>
        <taxon>Candidatus Ryaniibacteriota</taxon>
    </lineage>
</organism>
<dbReference type="AlphaFoldDB" id="A0A1G2GXF6"/>
<sequence>MKYTPEIYARAVREAIDEAPVGERDKVFKRFVQAVARKGDARKLPAVVRELERSDVHAKGGRMVTIEFARTLGHETSEFKSFLKPEDHLENRVNPDLVAGVRITIDEERELDFSLARRLNKMFR</sequence>
<dbReference type="Proteomes" id="UP000177954">
    <property type="component" value="Unassembled WGS sequence"/>
</dbReference>
<proteinExistence type="predicted"/>
<evidence type="ECO:0000256" key="2">
    <source>
        <dbReference type="ARBA" id="ARBA00022448"/>
    </source>
</evidence>
<evidence type="ECO:0000256" key="1">
    <source>
        <dbReference type="ARBA" id="ARBA00004370"/>
    </source>
</evidence>
<dbReference type="Pfam" id="PF00213">
    <property type="entry name" value="OSCP"/>
    <property type="match status" value="1"/>
</dbReference>
<keyword evidence="4" id="KW-0406">Ion transport</keyword>
<accession>A0A1G2GXF6</accession>
<evidence type="ECO:0000256" key="5">
    <source>
        <dbReference type="ARBA" id="ARBA00023136"/>
    </source>
</evidence>
<gene>
    <name evidence="7" type="ORF">A3J04_02360</name>
</gene>
<dbReference type="InterPro" id="IPR000711">
    <property type="entry name" value="ATPase_OSCP/dsu"/>
</dbReference>
<dbReference type="GO" id="GO:0016020">
    <property type="term" value="C:membrane"/>
    <property type="evidence" value="ECO:0007669"/>
    <property type="project" value="UniProtKB-SubCell"/>
</dbReference>
<protein>
    <submittedName>
        <fullName evidence="7">Uncharacterized protein</fullName>
    </submittedName>
</protein>
<keyword evidence="3" id="KW-0375">Hydrogen ion transport</keyword>
<keyword evidence="2" id="KW-0813">Transport</keyword>
<evidence type="ECO:0000313" key="8">
    <source>
        <dbReference type="Proteomes" id="UP000177954"/>
    </source>
</evidence>
<keyword evidence="6" id="KW-0066">ATP synthesis</keyword>
<evidence type="ECO:0000256" key="3">
    <source>
        <dbReference type="ARBA" id="ARBA00022781"/>
    </source>
</evidence>
<comment type="caution">
    <text evidence="7">The sequence shown here is derived from an EMBL/GenBank/DDBJ whole genome shotgun (WGS) entry which is preliminary data.</text>
</comment>
<dbReference type="STRING" id="1802129.A3J04_02360"/>
<keyword evidence="5" id="KW-0472">Membrane</keyword>
<dbReference type="EMBL" id="MHNZ01000041">
    <property type="protein sequence ID" value="OGZ54897.1"/>
    <property type="molecule type" value="Genomic_DNA"/>
</dbReference>
<dbReference type="GO" id="GO:0046933">
    <property type="term" value="F:proton-transporting ATP synthase activity, rotational mechanism"/>
    <property type="evidence" value="ECO:0007669"/>
    <property type="project" value="InterPro"/>
</dbReference>
<evidence type="ECO:0000256" key="4">
    <source>
        <dbReference type="ARBA" id="ARBA00023065"/>
    </source>
</evidence>